<name>A0A834MGX7_RHYFE</name>
<evidence type="ECO:0000313" key="1">
    <source>
        <dbReference type="EMBL" id="KAF7281791.1"/>
    </source>
</evidence>
<gene>
    <name evidence="1" type="ORF">GWI33_004273</name>
</gene>
<protein>
    <submittedName>
        <fullName evidence="1">Uncharacterized protein</fullName>
    </submittedName>
</protein>
<dbReference type="Proteomes" id="UP000625711">
    <property type="component" value="Unassembled WGS sequence"/>
</dbReference>
<proteinExistence type="predicted"/>
<accession>A0A834MGX7</accession>
<keyword evidence="2" id="KW-1185">Reference proteome</keyword>
<evidence type="ECO:0000313" key="2">
    <source>
        <dbReference type="Proteomes" id="UP000625711"/>
    </source>
</evidence>
<dbReference type="AlphaFoldDB" id="A0A834MGX7"/>
<comment type="caution">
    <text evidence="1">The sequence shown here is derived from an EMBL/GenBank/DDBJ whole genome shotgun (WGS) entry which is preliminary data.</text>
</comment>
<organism evidence="1 2">
    <name type="scientific">Rhynchophorus ferrugineus</name>
    <name type="common">Red palm weevil</name>
    <name type="synonym">Curculio ferrugineus</name>
    <dbReference type="NCBI Taxonomy" id="354439"/>
    <lineage>
        <taxon>Eukaryota</taxon>
        <taxon>Metazoa</taxon>
        <taxon>Ecdysozoa</taxon>
        <taxon>Arthropoda</taxon>
        <taxon>Hexapoda</taxon>
        <taxon>Insecta</taxon>
        <taxon>Pterygota</taxon>
        <taxon>Neoptera</taxon>
        <taxon>Endopterygota</taxon>
        <taxon>Coleoptera</taxon>
        <taxon>Polyphaga</taxon>
        <taxon>Cucujiformia</taxon>
        <taxon>Curculionidae</taxon>
        <taxon>Dryophthorinae</taxon>
        <taxon>Rhynchophorus</taxon>
    </lineage>
</organism>
<dbReference type="EMBL" id="JAACXV010000223">
    <property type="protein sequence ID" value="KAF7281791.1"/>
    <property type="molecule type" value="Genomic_DNA"/>
</dbReference>
<sequence>MGRPPATMKNLRPEWSPSFFSFILSSSPRIHSDLVIPLAIIPTEYFSMRFASLVVLCTLVLIGRCLPVDGQDIEGNNRMINNQKPYTYFNIASHGFASLFNIKPKCPHKNERIDHTGNCRKEYL</sequence>
<reference evidence="1" key="1">
    <citation type="submission" date="2020-08" db="EMBL/GenBank/DDBJ databases">
        <title>Genome sequencing and assembly of the red palm weevil Rhynchophorus ferrugineus.</title>
        <authorList>
            <person name="Dias G.B."/>
            <person name="Bergman C.M."/>
            <person name="Manee M."/>
        </authorList>
    </citation>
    <scope>NUCLEOTIDE SEQUENCE</scope>
    <source>
        <strain evidence="1">AA-2017</strain>
        <tissue evidence="1">Whole larva</tissue>
    </source>
</reference>